<evidence type="ECO:0000259" key="2">
    <source>
        <dbReference type="Pfam" id="PF14667"/>
    </source>
</evidence>
<dbReference type="AlphaFoldDB" id="A0A1V6C724"/>
<organism evidence="3">
    <name type="scientific">candidate division TA06 bacterium ADurb.Bin131</name>
    <dbReference type="NCBI Taxonomy" id="1852827"/>
    <lineage>
        <taxon>Bacteria</taxon>
        <taxon>Bacteria division TA06</taxon>
    </lineage>
</organism>
<proteinExistence type="predicted"/>
<dbReference type="InterPro" id="IPR000888">
    <property type="entry name" value="RmlC-like"/>
</dbReference>
<dbReference type="SUPFAM" id="SSF51182">
    <property type="entry name" value="RmlC-like cupins"/>
    <property type="match status" value="1"/>
</dbReference>
<dbReference type="InterPro" id="IPR014710">
    <property type="entry name" value="RmlC-like_jellyroll"/>
</dbReference>
<dbReference type="InterPro" id="IPR011051">
    <property type="entry name" value="RmlC_Cupin_sf"/>
</dbReference>
<reference evidence="3" key="1">
    <citation type="submission" date="2017-02" db="EMBL/GenBank/DDBJ databases">
        <title>Delving into the versatile metabolic prowess of the omnipresent phylum Bacteroidetes.</title>
        <authorList>
            <person name="Nobu M.K."/>
            <person name="Mei R."/>
            <person name="Narihiro T."/>
            <person name="Kuroda K."/>
            <person name="Liu W.-T."/>
        </authorList>
    </citation>
    <scope>NUCLEOTIDE SEQUENCE</scope>
    <source>
        <strain evidence="3">ADurb.Bin131</strain>
    </source>
</reference>
<dbReference type="Proteomes" id="UP000485562">
    <property type="component" value="Unassembled WGS sequence"/>
</dbReference>
<dbReference type="GO" id="GO:0005829">
    <property type="term" value="C:cytosol"/>
    <property type="evidence" value="ECO:0007669"/>
    <property type="project" value="TreeGrafter"/>
</dbReference>
<feature type="domain" description="Capsular polysaccharide assembling protein CapF C-terminal" evidence="2">
    <location>
        <begin position="14"/>
        <end position="133"/>
    </location>
</feature>
<protein>
    <submittedName>
        <fullName evidence="3">dTDP-4-dehydrorhamnose 3,5-epimerase</fullName>
    </submittedName>
</protein>
<evidence type="ECO:0000256" key="1">
    <source>
        <dbReference type="PIRSR" id="PIRSR600888-3"/>
    </source>
</evidence>
<name>A0A1V6C724_UNCT6</name>
<evidence type="ECO:0000313" key="3">
    <source>
        <dbReference type="EMBL" id="OQB72723.1"/>
    </source>
</evidence>
<dbReference type="EMBL" id="MWDQ01000116">
    <property type="protein sequence ID" value="OQB72723.1"/>
    <property type="molecule type" value="Genomic_DNA"/>
</dbReference>
<dbReference type="GO" id="GO:0008830">
    <property type="term" value="F:dTDP-4-dehydrorhamnose 3,5-epimerase activity"/>
    <property type="evidence" value="ECO:0007669"/>
    <property type="project" value="InterPro"/>
</dbReference>
<comment type="caution">
    <text evidence="3">The sequence shown here is derived from an EMBL/GenBank/DDBJ whole genome shotgun (WGS) entry which is preliminary data.</text>
</comment>
<sequence length="151" mass="17614">MIKDVKIKKLSFIADERGRLLEILRSDDEIFEKFGQVYITTCYPGVIKAWHLHYLQNDNMIVVSGMAKIVLCDLRESSPTKGEINEFVSGDFNPILVHIPVNVYHGFMCISEKEAIVLNVPTLPYNHNSPDEYRIPFDTKQIPYRWERKNR</sequence>
<feature type="site" description="Participates in a stacking interaction with the thymidine ring of dTDP-4-oxo-6-deoxyglucose" evidence="1">
    <location>
        <position position="125"/>
    </location>
</feature>
<dbReference type="GO" id="GO:0000271">
    <property type="term" value="P:polysaccharide biosynthetic process"/>
    <property type="evidence" value="ECO:0007669"/>
    <property type="project" value="TreeGrafter"/>
</dbReference>
<dbReference type="PANTHER" id="PTHR21047:SF2">
    <property type="entry name" value="THYMIDINE DIPHOSPHO-4-KETO-RHAMNOSE 3,5-EPIMERASE"/>
    <property type="match status" value="1"/>
</dbReference>
<dbReference type="InterPro" id="IPR029303">
    <property type="entry name" value="CapF_C"/>
</dbReference>
<gene>
    <name evidence="3" type="ORF">BWX89_01236</name>
</gene>
<dbReference type="Pfam" id="PF14667">
    <property type="entry name" value="Polysacc_synt_C"/>
    <property type="match status" value="1"/>
</dbReference>
<dbReference type="PANTHER" id="PTHR21047">
    <property type="entry name" value="DTDP-6-DEOXY-D-GLUCOSE-3,5 EPIMERASE"/>
    <property type="match status" value="1"/>
</dbReference>
<dbReference type="Gene3D" id="2.60.120.10">
    <property type="entry name" value="Jelly Rolls"/>
    <property type="match status" value="1"/>
</dbReference>
<accession>A0A1V6C724</accession>